<feature type="region of interest" description="Disordered" evidence="1">
    <location>
        <begin position="106"/>
        <end position="159"/>
    </location>
</feature>
<gene>
    <name evidence="2" type="ORF">FPE_LOCUS3439</name>
</gene>
<dbReference type="AlphaFoldDB" id="A0AAD2DJ79"/>
<dbReference type="Proteomes" id="UP000834106">
    <property type="component" value="Chromosome 2"/>
</dbReference>
<keyword evidence="3" id="KW-1185">Reference proteome</keyword>
<dbReference type="EMBL" id="OU503037">
    <property type="protein sequence ID" value="CAI9756009.1"/>
    <property type="molecule type" value="Genomic_DNA"/>
</dbReference>
<evidence type="ECO:0000313" key="2">
    <source>
        <dbReference type="EMBL" id="CAI9756009.1"/>
    </source>
</evidence>
<accession>A0AAD2DJ79</accession>
<evidence type="ECO:0000256" key="1">
    <source>
        <dbReference type="SAM" id="MobiDB-lite"/>
    </source>
</evidence>
<organism evidence="2 3">
    <name type="scientific">Fraxinus pennsylvanica</name>
    <dbReference type="NCBI Taxonomy" id="56036"/>
    <lineage>
        <taxon>Eukaryota</taxon>
        <taxon>Viridiplantae</taxon>
        <taxon>Streptophyta</taxon>
        <taxon>Embryophyta</taxon>
        <taxon>Tracheophyta</taxon>
        <taxon>Spermatophyta</taxon>
        <taxon>Magnoliopsida</taxon>
        <taxon>eudicotyledons</taxon>
        <taxon>Gunneridae</taxon>
        <taxon>Pentapetalae</taxon>
        <taxon>asterids</taxon>
        <taxon>lamiids</taxon>
        <taxon>Lamiales</taxon>
        <taxon>Oleaceae</taxon>
        <taxon>Oleeae</taxon>
        <taxon>Fraxinus</taxon>
    </lineage>
</organism>
<protein>
    <submittedName>
        <fullName evidence="2">Uncharacterized protein</fullName>
    </submittedName>
</protein>
<sequence length="172" mass="18881">MSFSTLKPASCWLPPVTGGCGSHSKVLIVEMVQNPAFPSLQTANKEEKPLLRETFKATSRREIMHLAAASLGFLSLLLPEYAEARTRNADTRRKILGKLEELREKAGLSKPKLEGLEKNPKDEAEEKNTKPIEESEGKKPTPQQSTAPSLDGGLHLPLPTLLNGKMVETKVL</sequence>
<feature type="compositionally biased region" description="Basic and acidic residues" evidence="1">
    <location>
        <begin position="106"/>
        <end position="139"/>
    </location>
</feature>
<name>A0AAD2DJ79_9LAMI</name>
<dbReference type="PROSITE" id="PS51257">
    <property type="entry name" value="PROKAR_LIPOPROTEIN"/>
    <property type="match status" value="1"/>
</dbReference>
<reference evidence="2" key="1">
    <citation type="submission" date="2023-05" db="EMBL/GenBank/DDBJ databases">
        <authorList>
            <person name="Huff M."/>
        </authorList>
    </citation>
    <scope>NUCLEOTIDE SEQUENCE</scope>
</reference>
<proteinExistence type="predicted"/>
<evidence type="ECO:0000313" key="3">
    <source>
        <dbReference type="Proteomes" id="UP000834106"/>
    </source>
</evidence>